<proteinExistence type="predicted"/>
<accession>A0A0D3MV38</accession>
<keyword evidence="3" id="KW-1185">Reference proteome</keyword>
<feature type="transmembrane region" description="Helical" evidence="1">
    <location>
        <begin position="6"/>
        <end position="28"/>
    </location>
</feature>
<dbReference type="GeneID" id="26640878"/>
<dbReference type="Proteomes" id="UP000032689">
    <property type="component" value="Segment"/>
</dbReference>
<name>A0A0D3MV38_9CAUD</name>
<dbReference type="OrthoDB" id="40658at10239"/>
<dbReference type="EMBL" id="KP027447">
    <property type="protein sequence ID" value="AJA42181.1"/>
    <property type="molecule type" value="Genomic_DNA"/>
</dbReference>
<feature type="transmembrane region" description="Helical" evidence="1">
    <location>
        <begin position="81"/>
        <end position="102"/>
    </location>
</feature>
<dbReference type="KEGG" id="vg:26640878"/>
<keyword evidence="1" id="KW-1133">Transmembrane helix</keyword>
<keyword evidence="1" id="KW-0472">Membrane</keyword>
<organism evidence="2 3">
    <name type="scientific">Staphylococcus phage vB_SepM_ phiIPLA-C1C</name>
    <dbReference type="NCBI Taxonomy" id="1572704"/>
    <lineage>
        <taxon>Viruses</taxon>
        <taxon>Duplodnaviria</taxon>
        <taxon>Heunggongvirae</taxon>
        <taxon>Uroviricota</taxon>
        <taxon>Caudoviricetes</taxon>
        <taxon>Herelleviridae</taxon>
        <taxon>Twortvirinae</taxon>
        <taxon>Sepunavirus</taxon>
        <taxon>Sepunavirus IPLAC1C</taxon>
    </lineage>
</organism>
<dbReference type="RefSeq" id="YP_009214461.1">
    <property type="nucleotide sequence ID" value="NC_028962.1"/>
</dbReference>
<reference evidence="2 3" key="1">
    <citation type="journal article" date="2015" name="Appl. Environ. Microbiol.">
        <title>Two Phages, phiIPLA-RODI and phiIPLA-C1C, Lyse Mono- and Dual-Species Staphylococcal Biofilms.</title>
        <authorList>
            <person name="Gutierrez D."/>
            <person name="Vandenheuvel D."/>
            <person name="Martinez B."/>
            <person name="Rodriguez A."/>
            <person name="Lavigne R."/>
            <person name="Garcia P."/>
        </authorList>
    </citation>
    <scope>NUCLEOTIDE SEQUENCE [LARGE SCALE GENOMIC DNA]</scope>
</reference>
<evidence type="ECO:0000313" key="3">
    <source>
        <dbReference type="Proteomes" id="UP000032689"/>
    </source>
</evidence>
<evidence type="ECO:0000256" key="1">
    <source>
        <dbReference type="SAM" id="Phobius"/>
    </source>
</evidence>
<feature type="transmembrane region" description="Helical" evidence="1">
    <location>
        <begin position="40"/>
        <end position="57"/>
    </location>
</feature>
<evidence type="ECO:0000313" key="2">
    <source>
        <dbReference type="EMBL" id="AJA42181.1"/>
    </source>
</evidence>
<protein>
    <submittedName>
        <fullName evidence="2">Membrane protein</fullName>
    </submittedName>
</protein>
<sequence length="128" mass="14853">MLSIDFNLITSLSVIVLSLSVLYILIYSCAKKNKSFFVKLINYVILLVSFYFLVSMFQKTSDIIKIDVINTIENTEKYNGFYNPFVIVGTGTIGTIIGFVWYKMEKYVKERNIKATKKEEDNSDIFKR</sequence>
<keyword evidence="1" id="KW-0812">Transmembrane</keyword>